<evidence type="ECO:0000256" key="3">
    <source>
        <dbReference type="ARBA" id="ARBA00023136"/>
    </source>
</evidence>
<accession>A0A3B9IUY3</accession>
<dbReference type="AlphaFoldDB" id="A0A3B9IUY3"/>
<evidence type="ECO:0000256" key="2">
    <source>
        <dbReference type="ARBA" id="ARBA00022989"/>
    </source>
</evidence>
<evidence type="ECO:0000256" key="4">
    <source>
        <dbReference type="SAM" id="MobiDB-lite"/>
    </source>
</evidence>
<dbReference type="PANTHER" id="PTHR11360">
    <property type="entry name" value="MONOCARBOXYLATE TRANSPORTER"/>
    <property type="match status" value="1"/>
</dbReference>
<feature type="transmembrane region" description="Helical" evidence="5">
    <location>
        <begin position="163"/>
        <end position="181"/>
    </location>
</feature>
<feature type="transmembrane region" description="Helical" evidence="5">
    <location>
        <begin position="436"/>
        <end position="455"/>
    </location>
</feature>
<evidence type="ECO:0000313" key="8">
    <source>
        <dbReference type="Proteomes" id="UP000257706"/>
    </source>
</evidence>
<dbReference type="Gene3D" id="1.20.1250.20">
    <property type="entry name" value="MFS general substrate transporter like domains"/>
    <property type="match status" value="1"/>
</dbReference>
<dbReference type="InterPro" id="IPR020846">
    <property type="entry name" value="MFS_dom"/>
</dbReference>
<feature type="transmembrane region" description="Helical" evidence="5">
    <location>
        <begin position="255"/>
        <end position="272"/>
    </location>
</feature>
<feature type="transmembrane region" description="Helical" evidence="5">
    <location>
        <begin position="187"/>
        <end position="211"/>
    </location>
</feature>
<feature type="transmembrane region" description="Helical" evidence="5">
    <location>
        <begin position="345"/>
        <end position="365"/>
    </location>
</feature>
<evidence type="ECO:0000259" key="6">
    <source>
        <dbReference type="PROSITE" id="PS50850"/>
    </source>
</evidence>
<evidence type="ECO:0000256" key="5">
    <source>
        <dbReference type="SAM" id="Phobius"/>
    </source>
</evidence>
<evidence type="ECO:0000256" key="1">
    <source>
        <dbReference type="ARBA" id="ARBA00022692"/>
    </source>
</evidence>
<evidence type="ECO:0000313" key="7">
    <source>
        <dbReference type="EMBL" id="HAE51616.1"/>
    </source>
</evidence>
<keyword evidence="2 5" id="KW-1133">Transmembrane helix</keyword>
<dbReference type="PROSITE" id="PS50850">
    <property type="entry name" value="MFS"/>
    <property type="match status" value="1"/>
</dbReference>
<feature type="transmembrane region" description="Helical" evidence="5">
    <location>
        <begin position="312"/>
        <end position="333"/>
    </location>
</feature>
<feature type="transmembrane region" description="Helical" evidence="5">
    <location>
        <begin position="96"/>
        <end position="120"/>
    </location>
</feature>
<reference evidence="7 8" key="1">
    <citation type="journal article" date="2018" name="Nat. Biotechnol.">
        <title>A standardized bacterial taxonomy based on genome phylogeny substantially revises the tree of life.</title>
        <authorList>
            <person name="Parks D.H."/>
            <person name="Chuvochina M."/>
            <person name="Waite D.W."/>
            <person name="Rinke C."/>
            <person name="Skarshewski A."/>
            <person name="Chaumeil P.A."/>
            <person name="Hugenholtz P."/>
        </authorList>
    </citation>
    <scope>NUCLEOTIDE SEQUENCE [LARGE SCALE GENOMIC DNA]</scope>
    <source>
        <strain evidence="7">UBA8739</strain>
    </source>
</reference>
<comment type="caution">
    <text evidence="7">The sequence shown here is derived from an EMBL/GenBank/DDBJ whole genome shotgun (WGS) entry which is preliminary data.</text>
</comment>
<dbReference type="InterPro" id="IPR011701">
    <property type="entry name" value="MFS"/>
</dbReference>
<feature type="region of interest" description="Disordered" evidence="4">
    <location>
        <begin position="65"/>
        <end position="85"/>
    </location>
</feature>
<feature type="transmembrane region" description="Helical" evidence="5">
    <location>
        <begin position="377"/>
        <end position="395"/>
    </location>
</feature>
<sequence>MIIMPIMHWRHDQIRHYDLSVFPVWLTLPATPPFPGRCGGGFLPAETQPLRWFISIFTREVPMSQDPTAAPSAIGQPPQSPQIRDTRPGLDRTARLVLIAAAVVVTISMGVRQAFGVFLTPVVAELGIGREVFGFAIAVQNLLFGLMQPFIGMIADRFGPSRVVLAGTAAYVAGLVLAASTGSPTGLMVTLGVAVGFGLAGTSFVVVLGAVGRAVPEARRPQCFALVTAGGSFGMFAVVPGAYAMLDAFGWRDAILLLAIAASAMAAFGFALDGARRRKPQGTAGVAPAPAAPSGADTLGKALHEAAHSGSFWLLALGFGVCGFQITFIGVHLPAYVGDVGIPGWVAAWALGLIGACNIVGAYVLGSLGAHFRGRNMLVAIYTLRMIFVTAVVVLPPSAPLILAFAVLFGFTWLGTIPLTSGMVARIFGPRYLSTLYGVVFLSHQVGAFLGAWGGGYAYDLLGSYDAVWTAMAVISAIAALLHLPISDRPVVRQPKAA</sequence>
<feature type="transmembrane region" description="Helical" evidence="5">
    <location>
        <begin position="401"/>
        <end position="424"/>
    </location>
</feature>
<dbReference type="PANTHER" id="PTHR11360:SF284">
    <property type="entry name" value="EG:103B4.3 PROTEIN-RELATED"/>
    <property type="match status" value="1"/>
</dbReference>
<dbReference type="CDD" id="cd17355">
    <property type="entry name" value="MFS_YcxA_like"/>
    <property type="match status" value="1"/>
</dbReference>
<name>A0A3B9IUY3_9PROT</name>
<feature type="transmembrane region" description="Helical" evidence="5">
    <location>
        <begin position="223"/>
        <end position="243"/>
    </location>
</feature>
<dbReference type="InterPro" id="IPR036259">
    <property type="entry name" value="MFS_trans_sf"/>
</dbReference>
<dbReference type="Proteomes" id="UP000257706">
    <property type="component" value="Unassembled WGS sequence"/>
</dbReference>
<dbReference type="InterPro" id="IPR050327">
    <property type="entry name" value="Proton-linked_MCT"/>
</dbReference>
<dbReference type="SUPFAM" id="SSF103473">
    <property type="entry name" value="MFS general substrate transporter"/>
    <property type="match status" value="1"/>
</dbReference>
<keyword evidence="3 5" id="KW-0472">Membrane</keyword>
<feature type="domain" description="Major facilitator superfamily (MFS) profile" evidence="6">
    <location>
        <begin position="94"/>
        <end position="491"/>
    </location>
</feature>
<feature type="transmembrane region" description="Helical" evidence="5">
    <location>
        <begin position="467"/>
        <end position="486"/>
    </location>
</feature>
<organism evidence="7 8">
    <name type="scientific">Tistrella mobilis</name>
    <dbReference type="NCBI Taxonomy" id="171437"/>
    <lineage>
        <taxon>Bacteria</taxon>
        <taxon>Pseudomonadati</taxon>
        <taxon>Pseudomonadota</taxon>
        <taxon>Alphaproteobacteria</taxon>
        <taxon>Geminicoccales</taxon>
        <taxon>Geminicoccaceae</taxon>
        <taxon>Tistrella</taxon>
    </lineage>
</organism>
<dbReference type="GO" id="GO:0022857">
    <property type="term" value="F:transmembrane transporter activity"/>
    <property type="evidence" value="ECO:0007669"/>
    <property type="project" value="InterPro"/>
</dbReference>
<dbReference type="Pfam" id="PF07690">
    <property type="entry name" value="MFS_1"/>
    <property type="match status" value="1"/>
</dbReference>
<feature type="transmembrane region" description="Helical" evidence="5">
    <location>
        <begin position="132"/>
        <end position="151"/>
    </location>
</feature>
<dbReference type="EMBL" id="DMAI01000499">
    <property type="protein sequence ID" value="HAE51616.1"/>
    <property type="molecule type" value="Genomic_DNA"/>
</dbReference>
<keyword evidence="1 5" id="KW-0812">Transmembrane</keyword>
<proteinExistence type="predicted"/>
<gene>
    <name evidence="7" type="ORF">DCK97_29810</name>
</gene>
<protein>
    <submittedName>
        <fullName evidence="7">MFS transporter</fullName>
    </submittedName>
</protein>